<dbReference type="AlphaFoldDB" id="A0A2K1PXE6"/>
<evidence type="ECO:0000256" key="7">
    <source>
        <dbReference type="ARBA" id="ARBA00023239"/>
    </source>
</evidence>
<evidence type="ECO:0000256" key="6">
    <source>
        <dbReference type="ARBA" id="ARBA00023141"/>
    </source>
</evidence>
<gene>
    <name evidence="10" type="ORF">Lysil_1636</name>
</gene>
<keyword evidence="11" id="KW-1185">Reference proteome</keyword>
<dbReference type="CDD" id="cd04724">
    <property type="entry name" value="Tryptophan_synthase_alpha"/>
    <property type="match status" value="1"/>
</dbReference>
<reference evidence="10 11" key="1">
    <citation type="submission" date="2017-08" db="EMBL/GenBank/DDBJ databases">
        <title>Lysobacter sylvestris genome.</title>
        <authorList>
            <person name="Zhang D.-C."/>
            <person name="Albuquerque L."/>
            <person name="Franca L."/>
            <person name="Froufe H.J.C."/>
            <person name="Barroso C."/>
            <person name="Egas C."/>
            <person name="Da Costa M."/>
            <person name="Margesin R."/>
        </authorList>
    </citation>
    <scope>NUCLEOTIDE SEQUENCE [LARGE SCALE GENOMIC DNA]</scope>
    <source>
        <strain evidence="10 11">AM20-91</strain>
    </source>
</reference>
<keyword evidence="7" id="KW-0456">Lyase</keyword>
<dbReference type="Gene3D" id="3.20.20.70">
    <property type="entry name" value="Aldolase class I"/>
    <property type="match status" value="1"/>
</dbReference>
<dbReference type="UniPathway" id="UPA00035">
    <property type="reaction ID" value="UER00044"/>
</dbReference>
<evidence type="ECO:0000256" key="1">
    <source>
        <dbReference type="ARBA" id="ARBA00004733"/>
    </source>
</evidence>
<keyword evidence="5" id="KW-0822">Tryptophan biosynthesis</keyword>
<dbReference type="EC" id="4.2.1.20" evidence="3"/>
<evidence type="ECO:0000256" key="4">
    <source>
        <dbReference type="ARBA" id="ARBA00022605"/>
    </source>
</evidence>
<dbReference type="PROSITE" id="PS00167">
    <property type="entry name" value="TRP_SYNTHASE_ALPHA"/>
    <property type="match status" value="1"/>
</dbReference>
<dbReference type="EMBL" id="NPZB01000002">
    <property type="protein sequence ID" value="PNS07460.1"/>
    <property type="molecule type" value="Genomic_DNA"/>
</dbReference>
<dbReference type="NCBIfam" id="TIGR00262">
    <property type="entry name" value="trpA"/>
    <property type="match status" value="1"/>
</dbReference>
<comment type="pathway">
    <text evidence="1">Amino-acid biosynthesis; L-tryptophan biosynthesis; L-tryptophan from chorismate: step 5/5.</text>
</comment>
<dbReference type="GO" id="GO:0004834">
    <property type="term" value="F:tryptophan synthase activity"/>
    <property type="evidence" value="ECO:0007669"/>
    <property type="project" value="UniProtKB-EC"/>
</dbReference>
<proteinExistence type="inferred from homology"/>
<comment type="subunit">
    <text evidence="2">Tetramer of two alpha and two beta chains.</text>
</comment>
<comment type="caution">
    <text evidence="10">The sequence shown here is derived from an EMBL/GenBank/DDBJ whole genome shotgun (WGS) entry which is preliminary data.</text>
</comment>
<organism evidence="10 11">
    <name type="scientific">Solilutibacter silvestris</name>
    <dbReference type="NCBI Taxonomy" id="1645665"/>
    <lineage>
        <taxon>Bacteria</taxon>
        <taxon>Pseudomonadati</taxon>
        <taxon>Pseudomonadota</taxon>
        <taxon>Gammaproteobacteria</taxon>
        <taxon>Lysobacterales</taxon>
        <taxon>Lysobacteraceae</taxon>
        <taxon>Solilutibacter</taxon>
    </lineage>
</organism>
<evidence type="ECO:0000256" key="8">
    <source>
        <dbReference type="ARBA" id="ARBA00049047"/>
    </source>
</evidence>
<evidence type="ECO:0000256" key="9">
    <source>
        <dbReference type="RuleBase" id="RU003662"/>
    </source>
</evidence>
<dbReference type="RefSeq" id="WP_103075171.1">
    <property type="nucleotide sequence ID" value="NZ_NPZB01000002.1"/>
</dbReference>
<evidence type="ECO:0000256" key="2">
    <source>
        <dbReference type="ARBA" id="ARBA00011270"/>
    </source>
</evidence>
<keyword evidence="6" id="KW-0057">Aromatic amino acid biosynthesis</keyword>
<dbReference type="InterPro" id="IPR002028">
    <property type="entry name" value="Trp_synthase_suA"/>
</dbReference>
<comment type="similarity">
    <text evidence="9">Belongs to the TrpA family.</text>
</comment>
<comment type="catalytic activity">
    <reaction evidence="8">
        <text>(1S,2R)-1-C-(indol-3-yl)glycerol 3-phosphate + L-serine = D-glyceraldehyde 3-phosphate + L-tryptophan + H2O</text>
        <dbReference type="Rhea" id="RHEA:10532"/>
        <dbReference type="ChEBI" id="CHEBI:15377"/>
        <dbReference type="ChEBI" id="CHEBI:33384"/>
        <dbReference type="ChEBI" id="CHEBI:57912"/>
        <dbReference type="ChEBI" id="CHEBI:58866"/>
        <dbReference type="ChEBI" id="CHEBI:59776"/>
        <dbReference type="EC" id="4.2.1.20"/>
    </reaction>
</comment>
<dbReference type="InterPro" id="IPR018204">
    <property type="entry name" value="Trp_synthase_alpha_AS"/>
</dbReference>
<dbReference type="SUPFAM" id="SSF51366">
    <property type="entry name" value="Ribulose-phoshate binding barrel"/>
    <property type="match status" value="1"/>
</dbReference>
<dbReference type="PANTHER" id="PTHR43406:SF1">
    <property type="entry name" value="TRYPTOPHAN SYNTHASE ALPHA CHAIN, CHLOROPLASTIC"/>
    <property type="match status" value="1"/>
</dbReference>
<dbReference type="InterPro" id="IPR013785">
    <property type="entry name" value="Aldolase_TIM"/>
</dbReference>
<dbReference type="Pfam" id="PF00290">
    <property type="entry name" value="Trp_syntA"/>
    <property type="match status" value="1"/>
</dbReference>
<keyword evidence="4" id="KW-0028">Amino-acid biosynthesis</keyword>
<accession>A0A2K1PXE6</accession>
<dbReference type="InterPro" id="IPR011060">
    <property type="entry name" value="RibuloseP-bd_barrel"/>
</dbReference>
<sequence length="246" mass="26013">MDRLLPFVMAGDPAADALAGLLRAAKAAGISTIEVGVPHSDPIADGPALQAAAQRAIERGIAAESVLRQLAAITDSPDVVLFTYLNPLLQIGSDRLIELLKKTPVRSLLIVDLPFGEEPEFETTLRIAGYPIVPLLSPTTSVERAQQLLAERPDPGTTAPFAQRFAYVVARLGITGEGTHDFAPIAERVAALRTITDRPLAVGFGLSEPQALERIRAMGATPVVGTALVQELANGMPAEQAFLARV</sequence>
<evidence type="ECO:0000256" key="3">
    <source>
        <dbReference type="ARBA" id="ARBA00012043"/>
    </source>
</evidence>
<dbReference type="Proteomes" id="UP000236220">
    <property type="component" value="Unassembled WGS sequence"/>
</dbReference>
<name>A0A2K1PXE6_9GAMM</name>
<evidence type="ECO:0000313" key="11">
    <source>
        <dbReference type="Proteomes" id="UP000236220"/>
    </source>
</evidence>
<dbReference type="GO" id="GO:0005829">
    <property type="term" value="C:cytosol"/>
    <property type="evidence" value="ECO:0007669"/>
    <property type="project" value="TreeGrafter"/>
</dbReference>
<protein>
    <recommendedName>
        <fullName evidence="3">tryptophan synthase</fullName>
        <ecNumber evidence="3">4.2.1.20</ecNumber>
    </recommendedName>
</protein>
<dbReference type="OrthoDB" id="9804578at2"/>
<evidence type="ECO:0000313" key="10">
    <source>
        <dbReference type="EMBL" id="PNS07460.1"/>
    </source>
</evidence>
<dbReference type="PANTHER" id="PTHR43406">
    <property type="entry name" value="TRYPTOPHAN SYNTHASE, ALPHA CHAIN"/>
    <property type="match status" value="1"/>
</dbReference>
<evidence type="ECO:0000256" key="5">
    <source>
        <dbReference type="ARBA" id="ARBA00022822"/>
    </source>
</evidence>